<proteinExistence type="predicted"/>
<gene>
    <name evidence="1" type="ORF">QVD17_09037</name>
</gene>
<comment type="caution">
    <text evidence="1">The sequence shown here is derived from an EMBL/GenBank/DDBJ whole genome shotgun (WGS) entry which is preliminary data.</text>
</comment>
<evidence type="ECO:0000313" key="1">
    <source>
        <dbReference type="EMBL" id="KAK1432145.1"/>
    </source>
</evidence>
<dbReference type="EMBL" id="JAUHHV010000002">
    <property type="protein sequence ID" value="KAK1432145.1"/>
    <property type="molecule type" value="Genomic_DNA"/>
</dbReference>
<sequence>MLADGGRGGRRDLETIIRSRDENVVFSPRVVSPILTKSTPFQPKTDNTEIPMIERKGKTTDVVEEEVPTNTEDFIEMDAIPITRVHKGHPIQNILGDLNLRVRTRSWI</sequence>
<name>A0AAD8L6J0_TARER</name>
<organism evidence="1 2">
    <name type="scientific">Tagetes erecta</name>
    <name type="common">African marigold</name>
    <dbReference type="NCBI Taxonomy" id="13708"/>
    <lineage>
        <taxon>Eukaryota</taxon>
        <taxon>Viridiplantae</taxon>
        <taxon>Streptophyta</taxon>
        <taxon>Embryophyta</taxon>
        <taxon>Tracheophyta</taxon>
        <taxon>Spermatophyta</taxon>
        <taxon>Magnoliopsida</taxon>
        <taxon>eudicotyledons</taxon>
        <taxon>Gunneridae</taxon>
        <taxon>Pentapetalae</taxon>
        <taxon>asterids</taxon>
        <taxon>campanulids</taxon>
        <taxon>Asterales</taxon>
        <taxon>Asteraceae</taxon>
        <taxon>Asteroideae</taxon>
        <taxon>Heliantheae alliance</taxon>
        <taxon>Tageteae</taxon>
        <taxon>Tagetes</taxon>
    </lineage>
</organism>
<accession>A0AAD8L6J0</accession>
<dbReference type="AlphaFoldDB" id="A0AAD8L6J0"/>
<protein>
    <submittedName>
        <fullName evidence="1">Uncharacterized protein</fullName>
    </submittedName>
</protein>
<evidence type="ECO:0000313" key="2">
    <source>
        <dbReference type="Proteomes" id="UP001229421"/>
    </source>
</evidence>
<dbReference type="Proteomes" id="UP001229421">
    <property type="component" value="Unassembled WGS sequence"/>
</dbReference>
<keyword evidence="2" id="KW-1185">Reference proteome</keyword>
<reference evidence="1" key="1">
    <citation type="journal article" date="2023" name="bioRxiv">
        <title>Improved chromosome-level genome assembly for marigold (Tagetes erecta).</title>
        <authorList>
            <person name="Jiang F."/>
            <person name="Yuan L."/>
            <person name="Wang S."/>
            <person name="Wang H."/>
            <person name="Xu D."/>
            <person name="Wang A."/>
            <person name="Fan W."/>
        </authorList>
    </citation>
    <scope>NUCLEOTIDE SEQUENCE</scope>
    <source>
        <strain evidence="1">WSJ</strain>
        <tissue evidence="1">Leaf</tissue>
    </source>
</reference>